<organism evidence="1 2">
    <name type="scientific">Pelomonas parva</name>
    <dbReference type="NCBI Taxonomy" id="3299032"/>
    <lineage>
        <taxon>Bacteria</taxon>
        <taxon>Pseudomonadati</taxon>
        <taxon>Pseudomonadota</taxon>
        <taxon>Betaproteobacteria</taxon>
        <taxon>Burkholderiales</taxon>
        <taxon>Sphaerotilaceae</taxon>
        <taxon>Roseateles</taxon>
    </lineage>
</organism>
<dbReference type="RefSeq" id="WP_394483032.1">
    <property type="nucleotide sequence ID" value="NZ_JBIGHV010000009.1"/>
</dbReference>
<reference evidence="1 2" key="1">
    <citation type="submission" date="2024-08" db="EMBL/GenBank/DDBJ databases">
        <authorList>
            <person name="Lu H."/>
        </authorList>
    </citation>
    <scope>NUCLEOTIDE SEQUENCE [LARGE SCALE GENOMIC DNA]</scope>
    <source>
        <strain evidence="1 2">LYH14W</strain>
    </source>
</reference>
<protein>
    <submittedName>
        <fullName evidence="1">Uncharacterized protein</fullName>
    </submittedName>
</protein>
<keyword evidence="2" id="KW-1185">Reference proteome</keyword>
<proteinExistence type="predicted"/>
<gene>
    <name evidence="1" type="ORF">ACG00Y_23220</name>
</gene>
<dbReference type="Proteomes" id="UP001606210">
    <property type="component" value="Unassembled WGS sequence"/>
</dbReference>
<evidence type="ECO:0000313" key="2">
    <source>
        <dbReference type="Proteomes" id="UP001606210"/>
    </source>
</evidence>
<comment type="caution">
    <text evidence="1">The sequence shown here is derived from an EMBL/GenBank/DDBJ whole genome shotgun (WGS) entry which is preliminary data.</text>
</comment>
<accession>A0ABW7F883</accession>
<dbReference type="EMBL" id="JBIGHV010000009">
    <property type="protein sequence ID" value="MFG6432846.1"/>
    <property type="molecule type" value="Genomic_DNA"/>
</dbReference>
<evidence type="ECO:0000313" key="1">
    <source>
        <dbReference type="EMBL" id="MFG6432846.1"/>
    </source>
</evidence>
<sequence length="79" mass="8798">MKYLKGNFLPLRTFRDLADLNAQARAWVLEEAGVRCHGTTRRTPLQTKALPSDALITVARSLGRTFQTKFFGLSENSSG</sequence>
<name>A0ABW7F883_9BURK</name>